<keyword evidence="15" id="KW-1003">Cell membrane</keyword>
<evidence type="ECO:0000313" key="18">
    <source>
        <dbReference type="EMBL" id="MDO3382080.1"/>
    </source>
</evidence>
<dbReference type="InterPro" id="IPR037099">
    <property type="entry name" value="Fum_R/Succ_DH_flav-like_C_sf"/>
</dbReference>
<reference evidence="18" key="1">
    <citation type="submission" date="2023-07" db="EMBL/GenBank/DDBJ databases">
        <title>Gilvimarinus algae sp. nov., isolated from the surface of Kelp.</title>
        <authorList>
            <person name="Sun Y.Y."/>
            <person name="Gong Y."/>
            <person name="Du Z.J."/>
        </authorList>
    </citation>
    <scope>NUCLEOTIDE SEQUENCE</scope>
    <source>
        <strain evidence="18">SDUM040014</strain>
    </source>
</reference>
<evidence type="ECO:0000259" key="16">
    <source>
        <dbReference type="Pfam" id="PF00890"/>
    </source>
</evidence>
<evidence type="ECO:0000256" key="6">
    <source>
        <dbReference type="ARBA" id="ARBA00019965"/>
    </source>
</evidence>
<evidence type="ECO:0000313" key="19">
    <source>
        <dbReference type="Proteomes" id="UP001168380"/>
    </source>
</evidence>
<evidence type="ECO:0000256" key="11">
    <source>
        <dbReference type="ARBA" id="ARBA00023002"/>
    </source>
</evidence>
<dbReference type="Gene3D" id="4.10.80.40">
    <property type="entry name" value="succinate dehydrogenase protein domain"/>
    <property type="match status" value="1"/>
</dbReference>
<organism evidence="18 19">
    <name type="scientific">Gilvimarinus algae</name>
    <dbReference type="NCBI Taxonomy" id="3058037"/>
    <lineage>
        <taxon>Bacteria</taxon>
        <taxon>Pseudomonadati</taxon>
        <taxon>Pseudomonadota</taxon>
        <taxon>Gammaproteobacteria</taxon>
        <taxon>Cellvibrionales</taxon>
        <taxon>Cellvibrionaceae</taxon>
        <taxon>Gilvimarinus</taxon>
    </lineage>
</organism>
<dbReference type="SUPFAM" id="SSF46977">
    <property type="entry name" value="Succinate dehydrogenase/fumarate reductase flavoprotein C-terminal domain"/>
    <property type="match status" value="1"/>
</dbReference>
<evidence type="ECO:0000256" key="8">
    <source>
        <dbReference type="ARBA" id="ARBA00022630"/>
    </source>
</evidence>
<dbReference type="NCBIfam" id="TIGR01816">
    <property type="entry name" value="sdhA_forward"/>
    <property type="match status" value="1"/>
</dbReference>
<keyword evidence="9 15" id="KW-0274">FAD</keyword>
<dbReference type="SUPFAM" id="SSF56425">
    <property type="entry name" value="Succinate dehydrogenase/fumarate reductase flavoprotein, catalytic domain"/>
    <property type="match status" value="1"/>
</dbReference>
<accession>A0ABT8TDT2</accession>
<dbReference type="InterPro" id="IPR011281">
    <property type="entry name" value="Succ_DH_flav_su_fwd"/>
</dbReference>
<evidence type="ECO:0000256" key="9">
    <source>
        <dbReference type="ARBA" id="ARBA00022827"/>
    </source>
</evidence>
<dbReference type="InterPro" id="IPR015939">
    <property type="entry name" value="Fum_Rdtase/Succ_DH_flav-like_C"/>
</dbReference>
<dbReference type="PANTHER" id="PTHR11632">
    <property type="entry name" value="SUCCINATE DEHYDROGENASE 2 FLAVOPROTEIN SUBUNIT"/>
    <property type="match status" value="1"/>
</dbReference>
<dbReference type="RefSeq" id="WP_302712239.1">
    <property type="nucleotide sequence ID" value="NZ_JAULRT010000052.1"/>
</dbReference>
<evidence type="ECO:0000256" key="2">
    <source>
        <dbReference type="ARBA" id="ARBA00004515"/>
    </source>
</evidence>
<keyword evidence="15" id="KW-0997">Cell inner membrane</keyword>
<evidence type="ECO:0000259" key="17">
    <source>
        <dbReference type="Pfam" id="PF02910"/>
    </source>
</evidence>
<keyword evidence="10 15" id="KW-0249">Electron transport</keyword>
<protein>
    <recommendedName>
        <fullName evidence="6 14">Succinate dehydrogenase flavoprotein subunit</fullName>
        <ecNumber evidence="5 15">1.3.5.1</ecNumber>
    </recommendedName>
</protein>
<dbReference type="Gene3D" id="3.50.50.60">
    <property type="entry name" value="FAD/NAD(P)-binding domain"/>
    <property type="match status" value="1"/>
</dbReference>
<proteinExistence type="inferred from homology"/>
<dbReference type="PIRSF" id="PIRSF000171">
    <property type="entry name" value="SDHA_APRA_LASPO"/>
    <property type="match status" value="1"/>
</dbReference>
<comment type="caution">
    <text evidence="18">The sequence shown here is derived from an EMBL/GenBank/DDBJ whole genome shotgun (WGS) entry which is preliminary data.</text>
</comment>
<dbReference type="NCBIfam" id="TIGR01812">
    <property type="entry name" value="sdhA_frdA_Gneg"/>
    <property type="match status" value="1"/>
</dbReference>
<keyword evidence="8 15" id="KW-0285">Flavoprotein</keyword>
<comment type="subcellular location">
    <subcellularLocation>
        <location evidence="2 15">Cell inner membrane</location>
        <topology evidence="2 15">Peripheral membrane protein</topology>
        <orientation evidence="2 15">Cytoplasmic side</orientation>
    </subcellularLocation>
</comment>
<keyword evidence="19" id="KW-1185">Reference proteome</keyword>
<dbReference type="InterPro" id="IPR030664">
    <property type="entry name" value="SdhA/FrdA/AprA"/>
</dbReference>
<evidence type="ECO:0000256" key="10">
    <source>
        <dbReference type="ARBA" id="ARBA00022982"/>
    </source>
</evidence>
<evidence type="ECO:0000256" key="12">
    <source>
        <dbReference type="ARBA" id="ARBA00023136"/>
    </source>
</evidence>
<comment type="catalytic activity">
    <reaction evidence="13 15">
        <text>a quinone + succinate = fumarate + a quinol</text>
        <dbReference type="Rhea" id="RHEA:40523"/>
        <dbReference type="ChEBI" id="CHEBI:24646"/>
        <dbReference type="ChEBI" id="CHEBI:29806"/>
        <dbReference type="ChEBI" id="CHEBI:30031"/>
        <dbReference type="ChEBI" id="CHEBI:132124"/>
        <dbReference type="EC" id="1.3.5.1"/>
    </reaction>
</comment>
<dbReference type="Proteomes" id="UP001168380">
    <property type="component" value="Unassembled WGS sequence"/>
</dbReference>
<gene>
    <name evidence="18" type="primary">sdhA</name>
    <name evidence="18" type="ORF">QWI16_07825</name>
</gene>
<dbReference type="InterPro" id="IPR014006">
    <property type="entry name" value="Succ_Dhase_FrdA_Gneg"/>
</dbReference>
<keyword evidence="12 15" id="KW-0472">Membrane</keyword>
<dbReference type="InterPro" id="IPR003952">
    <property type="entry name" value="FRD_SDH_FAD_BS"/>
</dbReference>
<keyword evidence="15" id="KW-0816">Tricarboxylic acid cycle</keyword>
<comment type="cofactor">
    <cofactor evidence="1 15">
        <name>FAD</name>
        <dbReference type="ChEBI" id="CHEBI:57692"/>
    </cofactor>
</comment>
<comment type="pathway">
    <text evidence="3 15">Carbohydrate metabolism; tricarboxylic acid cycle; fumarate from succinate (bacterial route): step 1/1.</text>
</comment>
<dbReference type="InterPro" id="IPR027477">
    <property type="entry name" value="Succ_DH/fumarate_Rdtase_cat_sf"/>
</dbReference>
<dbReference type="PROSITE" id="PS00504">
    <property type="entry name" value="FRD_SDH_FAD_BINDING"/>
    <property type="match status" value="1"/>
</dbReference>
<dbReference type="Gene3D" id="3.90.700.10">
    <property type="entry name" value="Succinate dehydrogenase/fumarate reductase flavoprotein, catalytic domain"/>
    <property type="match status" value="1"/>
</dbReference>
<dbReference type="PANTHER" id="PTHR11632:SF51">
    <property type="entry name" value="SUCCINATE DEHYDROGENASE [UBIQUINONE] FLAVOPROTEIN SUBUNIT, MITOCHONDRIAL"/>
    <property type="match status" value="1"/>
</dbReference>
<comment type="similarity">
    <text evidence="4 15">Belongs to the FAD-dependent oxidoreductase 2 family. FRD/SDH subfamily.</text>
</comment>
<dbReference type="Pfam" id="PF02910">
    <property type="entry name" value="Succ_DH_flav_C"/>
    <property type="match status" value="1"/>
</dbReference>
<dbReference type="SUPFAM" id="SSF51905">
    <property type="entry name" value="FAD/NAD(P)-binding domain"/>
    <property type="match status" value="1"/>
</dbReference>
<evidence type="ECO:0000256" key="1">
    <source>
        <dbReference type="ARBA" id="ARBA00001974"/>
    </source>
</evidence>
<dbReference type="EC" id="1.3.5.1" evidence="5 15"/>
<dbReference type="InterPro" id="IPR003953">
    <property type="entry name" value="FAD-dep_OxRdtase_2_FAD-bd"/>
</dbReference>
<sequence length="590" mass="64096">MANMRTISFDGIVIGGGGAGMRAALQLAQSGYKTAVITKVFPTRSHTVSAQGGITCAIASADPQDDWRWHMYDTVKGSDYIGDQSAIEYMCSVGPEAVFELEHMGLPFSRTDNGRIYQRPFGGQSKDFGRGGQAARTCAAADRTGHALLHTLYQQNVQNNTVFLNEWFAVDLVKNQDGAVVGVIAINIEDGEVVFVKSKATVFATGGAGRIYASTTNAHINTGDGIGMALRAGFPVQDIEMWQFHPTGIYGAGTLVTEGCRGEGGYLINKDGERFMERYAPNAKDLAGRDVVARSMVLEILEGRGCGENGDHVYLKLDHLGEETLNAKLPGILELSRTFAHADPVKEPIPVVPTCHYMMGGIPTNISGQALTQDADGNDQIIPGFYACGEAACVSVHGANRLGGNSLLDLVVFGRAAGLYIEKSLREGIDLREPSESDIEAAMARLDRLNNSQGGESTPALRTELQNVMQNHFGVFRKGEFMEEGIKKLADLRERIANVTLADKSNAFNTARIEALELQNLLEVAEATAIAAEERKESRGAHAREDFQERDDENWLCHSMFFPADKRVGKRSVNFAPKSMDAFEPKARTY</sequence>
<evidence type="ECO:0000256" key="7">
    <source>
        <dbReference type="ARBA" id="ARBA00022448"/>
    </source>
</evidence>
<evidence type="ECO:0000256" key="13">
    <source>
        <dbReference type="ARBA" id="ARBA00049220"/>
    </source>
</evidence>
<feature type="domain" description="FAD-dependent oxidoreductase 2 FAD-binding" evidence="16">
    <location>
        <begin position="10"/>
        <end position="407"/>
    </location>
</feature>
<dbReference type="Gene3D" id="1.20.58.100">
    <property type="entry name" value="Fumarate reductase/succinate dehydrogenase flavoprotein-like, C-terminal domain"/>
    <property type="match status" value="1"/>
</dbReference>
<name>A0ABT8TDT2_9GAMM</name>
<keyword evidence="11 15" id="KW-0560">Oxidoreductase</keyword>
<keyword evidence="7 15" id="KW-0813">Transport</keyword>
<dbReference type="EMBL" id="JAULRT010000052">
    <property type="protein sequence ID" value="MDO3382080.1"/>
    <property type="molecule type" value="Genomic_DNA"/>
</dbReference>
<dbReference type="InterPro" id="IPR036188">
    <property type="entry name" value="FAD/NAD-bd_sf"/>
</dbReference>
<evidence type="ECO:0000256" key="5">
    <source>
        <dbReference type="ARBA" id="ARBA00012792"/>
    </source>
</evidence>
<evidence type="ECO:0000256" key="4">
    <source>
        <dbReference type="ARBA" id="ARBA00008040"/>
    </source>
</evidence>
<feature type="domain" description="Fumarate reductase/succinate dehydrogenase flavoprotein-like C-terminal" evidence="17">
    <location>
        <begin position="462"/>
        <end position="590"/>
    </location>
</feature>
<evidence type="ECO:0000256" key="15">
    <source>
        <dbReference type="RuleBase" id="RU362051"/>
    </source>
</evidence>
<evidence type="ECO:0000256" key="14">
    <source>
        <dbReference type="NCBIfam" id="TIGR01816"/>
    </source>
</evidence>
<dbReference type="Pfam" id="PF00890">
    <property type="entry name" value="FAD_binding_2"/>
    <property type="match status" value="1"/>
</dbReference>
<evidence type="ECO:0000256" key="3">
    <source>
        <dbReference type="ARBA" id="ARBA00004894"/>
    </source>
</evidence>